<keyword evidence="3" id="KW-1185">Reference proteome</keyword>
<dbReference type="RefSeq" id="WP_163088178.1">
    <property type="nucleotide sequence ID" value="NZ_JAAAWN010000032.1"/>
</dbReference>
<dbReference type="AlphaFoldDB" id="A0A7X5RMP8"/>
<feature type="region of interest" description="Disordered" evidence="1">
    <location>
        <begin position="60"/>
        <end position="86"/>
    </location>
</feature>
<evidence type="ECO:0000313" key="2">
    <source>
        <dbReference type="EMBL" id="NDV92956.1"/>
    </source>
</evidence>
<feature type="compositionally biased region" description="Basic and acidic residues" evidence="1">
    <location>
        <begin position="76"/>
        <end position="86"/>
    </location>
</feature>
<sequence length="182" mass="20360">MMKLWVGIVLVLFIAVAGYQFGFYHGKLTASTAEKVRLNSLLTRERSHAPGDLRVMKGLGQAHSNNQAKQGGADATGERDRSTDKNSNGERQLIAYLQQHPQGQTLTVSAFACVNEICEFSARYAGKQEDFSRLLHDLQRQSWWRYQEAERSSNVQNGIEQIDITFTTNASTPEQHVGELTS</sequence>
<proteinExistence type="predicted"/>
<organism evidence="2 3">
    <name type="scientific">Alteromonas profundi</name>
    <dbReference type="NCBI Taxonomy" id="2696062"/>
    <lineage>
        <taxon>Bacteria</taxon>
        <taxon>Pseudomonadati</taxon>
        <taxon>Pseudomonadota</taxon>
        <taxon>Gammaproteobacteria</taxon>
        <taxon>Alteromonadales</taxon>
        <taxon>Alteromonadaceae</taxon>
        <taxon>Alteromonas/Salinimonas group</taxon>
        <taxon>Alteromonas</taxon>
    </lineage>
</organism>
<accession>A0A7X5RMP8</accession>
<protein>
    <submittedName>
        <fullName evidence="2">Uncharacterized protein</fullName>
    </submittedName>
</protein>
<comment type="caution">
    <text evidence="2">The sequence shown here is derived from an EMBL/GenBank/DDBJ whole genome shotgun (WGS) entry which is preliminary data.</text>
</comment>
<dbReference type="Proteomes" id="UP000470213">
    <property type="component" value="Unassembled WGS sequence"/>
</dbReference>
<reference evidence="2 3" key="1">
    <citation type="submission" date="2020-01" db="EMBL/GenBank/DDBJ databases">
        <authorList>
            <person name="Chen J."/>
            <person name="Zhu S."/>
            <person name="Yang J."/>
        </authorList>
    </citation>
    <scope>NUCLEOTIDE SEQUENCE [LARGE SCALE GENOMIC DNA]</scope>
    <source>
        <strain evidence="2 3">345S023</strain>
    </source>
</reference>
<evidence type="ECO:0000313" key="3">
    <source>
        <dbReference type="Proteomes" id="UP000470213"/>
    </source>
</evidence>
<name>A0A7X5RMP8_9ALTE</name>
<gene>
    <name evidence="2" type="ORF">GTH32_17445</name>
</gene>
<evidence type="ECO:0000256" key="1">
    <source>
        <dbReference type="SAM" id="MobiDB-lite"/>
    </source>
</evidence>
<dbReference type="EMBL" id="JAAAWN010000032">
    <property type="protein sequence ID" value="NDV92956.1"/>
    <property type="molecule type" value="Genomic_DNA"/>
</dbReference>